<evidence type="ECO:0000313" key="2">
    <source>
        <dbReference type="EMBL" id="AKG45302.1"/>
    </source>
</evidence>
<organism evidence="2 3">
    <name type="scientific">Streptomyces xiamenensis</name>
    <dbReference type="NCBI Taxonomy" id="408015"/>
    <lineage>
        <taxon>Bacteria</taxon>
        <taxon>Bacillati</taxon>
        <taxon>Actinomycetota</taxon>
        <taxon>Actinomycetes</taxon>
        <taxon>Kitasatosporales</taxon>
        <taxon>Streptomycetaceae</taxon>
        <taxon>Streptomyces</taxon>
    </lineage>
</organism>
<sequence>MSQAAENPAAIEARIHRRRESLRGTLEEIGVRVHPSTIVGDAKARAAASVDRTVGGFREKLTHEDGSYRMGRIIPLAMAVVVVGLLVTSSRSSEAERPKGRRRNR</sequence>
<evidence type="ECO:0000313" key="3">
    <source>
        <dbReference type="Proteomes" id="UP000034034"/>
    </source>
</evidence>
<reference evidence="2" key="1">
    <citation type="submission" date="2019-08" db="EMBL/GenBank/DDBJ databases">
        <title>Complete genome sequence of a mangrove-derived Streptomyces xiamenensis.</title>
        <authorList>
            <person name="Xu J."/>
        </authorList>
    </citation>
    <scope>NUCLEOTIDE SEQUENCE</scope>
    <source>
        <strain evidence="2">318</strain>
    </source>
</reference>
<keyword evidence="3" id="KW-1185">Reference proteome</keyword>
<dbReference type="KEGG" id="sxi:SXIM_39180"/>
<feature type="transmembrane region" description="Helical" evidence="1">
    <location>
        <begin position="73"/>
        <end position="93"/>
    </location>
</feature>
<dbReference type="Pfam" id="PF12277">
    <property type="entry name" value="DUF3618"/>
    <property type="match status" value="1"/>
</dbReference>
<accession>A0A0F7FX99</accession>
<gene>
    <name evidence="2" type="ORF">SXIM_39180</name>
</gene>
<dbReference type="HOGENOM" id="CLU_171866_0_0_11"/>
<protein>
    <submittedName>
        <fullName evidence="2">Membrane protein</fullName>
    </submittedName>
</protein>
<dbReference type="STRING" id="408015.SXIM_39180"/>
<keyword evidence="1" id="KW-0472">Membrane</keyword>
<dbReference type="AlphaFoldDB" id="A0A0F7FX99"/>
<name>A0A0F7FX99_9ACTN</name>
<proteinExistence type="predicted"/>
<dbReference type="EMBL" id="CP009922">
    <property type="protein sequence ID" value="AKG45302.1"/>
    <property type="molecule type" value="Genomic_DNA"/>
</dbReference>
<keyword evidence="1" id="KW-1133">Transmembrane helix</keyword>
<dbReference type="Proteomes" id="UP000034034">
    <property type="component" value="Chromosome"/>
</dbReference>
<dbReference type="PATRIC" id="fig|408015.6.peg.3970"/>
<evidence type="ECO:0000256" key="1">
    <source>
        <dbReference type="SAM" id="Phobius"/>
    </source>
</evidence>
<keyword evidence="1" id="KW-0812">Transmembrane</keyword>
<dbReference type="InterPro" id="IPR022062">
    <property type="entry name" value="DUF3618"/>
</dbReference>
<dbReference type="RefSeq" id="WP_030736862.1">
    <property type="nucleotide sequence ID" value="NZ_CP009922.3"/>
</dbReference>